<evidence type="ECO:0000313" key="9">
    <source>
        <dbReference type="EMBL" id="ACA21529.1"/>
    </source>
</evidence>
<feature type="transmembrane region" description="Helical" evidence="7">
    <location>
        <begin position="106"/>
        <end position="123"/>
    </location>
</feature>
<sequence length="549" mass="59522">MIIVSFLLELFGATMLLLFAVRIVRTGIERTFGASFQRQVTRHKHPVGLAIIGVFLAIVLQSSAAVTLLVAGFAGSGALAFVQSMAVVLGGDLGSALLIQILSLKLSWLAPALLTVGGILFLKTEKKRLKQAGRIILGIALILISLGFLRDAIEPIRESSLLPAIAGYLERDFLTAFIVGAGLAFVMHSSVATILMVVAIVSVGALPFAVGVSILLGANMGSALIPIWLSRGMEPRAQRIPLANLIIRGAAAVAALLVINLTAITVIPPSWNDGQSLILLHIGFNSLLILLLPFLSLLERPVSMMVPTPKDEIKTVPIQNRTLLNDLGQTNPTLALASLRHEVLRMAGLVGDMLSPVMGLYDTFDTALLSHIQSQDLIVNKALDMVRKYASNMPHQDMSKDQLKEMRELMDYAIALEAAGDIIVKRLLPLTKEKSQKGIKLSKVGFAELLAINDQVEVNLKTATNVLISSDVMAARLLLEEKAEMARMERSSRKKHLRRLSDGDMDSARSSDIHLETAYTLKEFNSWIISVAHPILAREGQLLSTRLVD</sequence>
<accession>B1A0N0</accession>
<keyword evidence="3 7" id="KW-0812">Transmembrane</keyword>
<evidence type="ECO:0000256" key="5">
    <source>
        <dbReference type="ARBA" id="ARBA00023136"/>
    </source>
</evidence>
<reference evidence="9" key="1">
    <citation type="journal article" date="2008" name="Environ. Microbiol.">
        <title>Potential for phosphonoacetate utilization by marine bacteria in temperate coastal waters.</title>
        <authorList>
            <person name="Gilbert J.A."/>
            <person name="Thomas S."/>
            <person name="Cooley N.A."/>
            <person name="Kulakova A."/>
            <person name="Field D."/>
            <person name="Booth T."/>
            <person name="McGrath J.W."/>
            <person name="Quinn J.P."/>
            <person name="Joint I."/>
        </authorList>
    </citation>
    <scope>NUCLEOTIDE SEQUENCE</scope>
</reference>
<dbReference type="PANTHER" id="PTHR10010">
    <property type="entry name" value="SOLUTE CARRIER FAMILY 34 SODIUM PHOSPHATE , MEMBER 2-RELATED"/>
    <property type="match status" value="1"/>
</dbReference>
<dbReference type="GO" id="GO:0005436">
    <property type="term" value="F:sodium:phosphate symporter activity"/>
    <property type="evidence" value="ECO:0007669"/>
    <property type="project" value="InterPro"/>
</dbReference>
<organism evidence="9">
    <name type="scientific">marine bacterium 01-004080</name>
    <dbReference type="NCBI Taxonomy" id="502026"/>
    <lineage>
        <taxon>Bacteria</taxon>
    </lineage>
</organism>
<dbReference type="EMBL" id="EU410956">
    <property type="protein sequence ID" value="ACA21529.1"/>
    <property type="molecule type" value="Genomic_DNA"/>
</dbReference>
<evidence type="ECO:0000256" key="2">
    <source>
        <dbReference type="ARBA" id="ARBA00022475"/>
    </source>
</evidence>
<reference evidence="9" key="2">
    <citation type="submission" date="2008-01" db="EMBL/GenBank/DDBJ databases">
        <title>Distribution of phosphonoacetate hydrolase genes in marine bacteria.</title>
        <authorList>
            <person name="Gilbert J.A."/>
            <person name="Thomas S."/>
            <person name="Cooley N.A."/>
            <person name="McGrath J.W."/>
            <person name="Joint I."/>
            <person name="Quinn J.P."/>
        </authorList>
    </citation>
    <scope>NUCLEOTIDE SEQUENCE</scope>
</reference>
<dbReference type="PANTHER" id="PTHR10010:SF46">
    <property type="entry name" value="SODIUM-DEPENDENT PHOSPHATE TRANSPORT PROTEIN 2B"/>
    <property type="match status" value="1"/>
</dbReference>
<evidence type="ECO:0000256" key="6">
    <source>
        <dbReference type="SAM" id="MobiDB-lite"/>
    </source>
</evidence>
<feature type="transmembrane region" description="Helical" evidence="7">
    <location>
        <begin position="6"/>
        <end position="25"/>
    </location>
</feature>
<comment type="subcellular location">
    <subcellularLocation>
        <location evidence="1">Cell membrane</location>
        <topology evidence="1">Multi-pass membrane protein</topology>
    </subcellularLocation>
</comment>
<dbReference type="Pfam" id="PF02690">
    <property type="entry name" value="Na_Pi_cotrans"/>
    <property type="match status" value="1"/>
</dbReference>
<feature type="compositionally biased region" description="Basic and acidic residues" evidence="6">
    <location>
        <begin position="499"/>
        <end position="508"/>
    </location>
</feature>
<evidence type="ECO:0000256" key="3">
    <source>
        <dbReference type="ARBA" id="ARBA00022692"/>
    </source>
</evidence>
<dbReference type="InterPro" id="IPR003841">
    <property type="entry name" value="Na/Pi_transpt"/>
</dbReference>
<keyword evidence="4 7" id="KW-1133">Transmembrane helix</keyword>
<feature type="transmembrane region" description="Helical" evidence="7">
    <location>
        <begin position="173"/>
        <end position="200"/>
    </location>
</feature>
<feature type="transmembrane region" description="Helical" evidence="7">
    <location>
        <begin position="277"/>
        <end position="298"/>
    </location>
</feature>
<evidence type="ECO:0000256" key="1">
    <source>
        <dbReference type="ARBA" id="ARBA00004651"/>
    </source>
</evidence>
<feature type="domain" description="PhoU" evidence="8">
    <location>
        <begin position="343"/>
        <end position="424"/>
    </location>
</feature>
<dbReference type="Pfam" id="PF01895">
    <property type="entry name" value="PhoU"/>
    <property type="match status" value="1"/>
</dbReference>
<evidence type="ECO:0000259" key="8">
    <source>
        <dbReference type="Pfam" id="PF01895"/>
    </source>
</evidence>
<protein>
    <submittedName>
        <fullName evidence="9">Na/Pi co-transporter family protein</fullName>
    </submittedName>
</protein>
<feature type="transmembrane region" description="Helical" evidence="7">
    <location>
        <begin position="250"/>
        <end position="271"/>
    </location>
</feature>
<proteinExistence type="predicted"/>
<feature type="transmembrane region" description="Helical" evidence="7">
    <location>
        <begin position="135"/>
        <end position="153"/>
    </location>
</feature>
<dbReference type="SUPFAM" id="SSF109755">
    <property type="entry name" value="PhoU-like"/>
    <property type="match status" value="1"/>
</dbReference>
<keyword evidence="2" id="KW-1003">Cell membrane</keyword>
<name>B1A0N0_UNCXX</name>
<feature type="transmembrane region" description="Helical" evidence="7">
    <location>
        <begin position="46"/>
        <end position="74"/>
    </location>
</feature>
<keyword evidence="5 7" id="KW-0472">Membrane</keyword>
<feature type="region of interest" description="Disordered" evidence="6">
    <location>
        <begin position="489"/>
        <end position="508"/>
    </location>
</feature>
<dbReference type="AlphaFoldDB" id="B1A0N0"/>
<dbReference type="Gene3D" id="1.20.58.220">
    <property type="entry name" value="Phosphate transport system protein phou homolog 2, domain 2"/>
    <property type="match status" value="1"/>
</dbReference>
<dbReference type="NCBIfam" id="NF037997">
    <property type="entry name" value="Na_Pi_symport"/>
    <property type="match status" value="1"/>
</dbReference>
<dbReference type="GO" id="GO:0005886">
    <property type="term" value="C:plasma membrane"/>
    <property type="evidence" value="ECO:0007669"/>
    <property type="project" value="UniProtKB-SubCell"/>
</dbReference>
<feature type="transmembrane region" description="Helical" evidence="7">
    <location>
        <begin position="206"/>
        <end position="229"/>
    </location>
</feature>
<evidence type="ECO:0000256" key="7">
    <source>
        <dbReference type="SAM" id="Phobius"/>
    </source>
</evidence>
<evidence type="ECO:0000256" key="4">
    <source>
        <dbReference type="ARBA" id="ARBA00022989"/>
    </source>
</evidence>
<dbReference type="InterPro" id="IPR026022">
    <property type="entry name" value="PhoU_dom"/>
</dbReference>
<dbReference type="GO" id="GO:0044341">
    <property type="term" value="P:sodium-dependent phosphate transport"/>
    <property type="evidence" value="ECO:0007669"/>
    <property type="project" value="InterPro"/>
</dbReference>
<dbReference type="InterPro" id="IPR038078">
    <property type="entry name" value="PhoU-like_sf"/>
</dbReference>